<gene>
    <name evidence="2" type="ORF">PGRI_071930</name>
</gene>
<sequence length="312" mass="33459">MATKQPVSFDDIIQADRQKKKQEELANQLLGKNRRSSAPGSGSGAGKKAQNKTQNAKPGSLASRIGVAKRSASATVQPKNKPAPTPNSSNNRARGKTGKKERVNVDQVRTAFQTGNGLGNARSGNITPSSRPVGGMNMSIKGASGPFIVVGRNFAPGTTAADIQSALEPITGPMLSCQIVANQPSVVAEFAYAEKTAAELVVANFHNQRVNATLASMIPEEKKELTLAFQADGRLLTMTLKSAKPTTHQDPFAALRAQADQERLRARRGPGHMNDLLAENQGNPQTGLYSDEMMVDAPPRNTQKNQNQRRRR</sequence>
<dbReference type="OMA" id="VVANFHN"/>
<dbReference type="EMBL" id="LHQR01000013">
    <property type="protein sequence ID" value="KXG54049.1"/>
    <property type="molecule type" value="Genomic_DNA"/>
</dbReference>
<proteinExistence type="predicted"/>
<dbReference type="STRING" id="5078.A0A135LYK0"/>
<accession>A0A135LYK0</accession>
<organism evidence="2 3">
    <name type="scientific">Penicillium patulum</name>
    <name type="common">Penicillium griseofulvum</name>
    <dbReference type="NCBI Taxonomy" id="5078"/>
    <lineage>
        <taxon>Eukaryota</taxon>
        <taxon>Fungi</taxon>
        <taxon>Dikarya</taxon>
        <taxon>Ascomycota</taxon>
        <taxon>Pezizomycotina</taxon>
        <taxon>Eurotiomycetes</taxon>
        <taxon>Eurotiomycetidae</taxon>
        <taxon>Eurotiales</taxon>
        <taxon>Aspergillaceae</taxon>
        <taxon>Penicillium</taxon>
    </lineage>
</organism>
<name>A0A135LYK0_PENPA</name>
<dbReference type="OrthoDB" id="5374349at2759"/>
<keyword evidence="3" id="KW-1185">Reference proteome</keyword>
<dbReference type="AlphaFoldDB" id="A0A135LYK0"/>
<evidence type="ECO:0008006" key="4">
    <source>
        <dbReference type="Google" id="ProtNLM"/>
    </source>
</evidence>
<dbReference type="GeneID" id="63710207"/>
<feature type="compositionally biased region" description="Basic and acidic residues" evidence="1">
    <location>
        <begin position="14"/>
        <end position="24"/>
    </location>
</feature>
<evidence type="ECO:0000313" key="2">
    <source>
        <dbReference type="EMBL" id="KXG54049.1"/>
    </source>
</evidence>
<dbReference type="Proteomes" id="UP000070168">
    <property type="component" value="Unassembled WGS sequence"/>
</dbReference>
<evidence type="ECO:0000256" key="1">
    <source>
        <dbReference type="SAM" id="MobiDB-lite"/>
    </source>
</evidence>
<comment type="caution">
    <text evidence="2">The sequence shown here is derived from an EMBL/GenBank/DDBJ whole genome shotgun (WGS) entry which is preliminary data.</text>
</comment>
<reference evidence="2 3" key="1">
    <citation type="journal article" date="2016" name="BMC Genomics">
        <title>Genome sequencing and secondary metabolism of the postharvest pathogen Penicillium griseofulvum.</title>
        <authorList>
            <person name="Banani H."/>
            <person name="Marcet-Houben M."/>
            <person name="Ballester A.R."/>
            <person name="Abbruscato P."/>
            <person name="Gonzalez-Candelas L."/>
            <person name="Gabaldon T."/>
            <person name="Spadaro D."/>
        </authorList>
    </citation>
    <scope>NUCLEOTIDE SEQUENCE [LARGE SCALE GENOMIC DNA]</scope>
    <source>
        <strain evidence="2 3">PG3</strain>
    </source>
</reference>
<feature type="region of interest" description="Disordered" evidence="1">
    <location>
        <begin position="270"/>
        <end position="312"/>
    </location>
</feature>
<dbReference type="RefSeq" id="XP_040652584.1">
    <property type="nucleotide sequence ID" value="XM_040794907.1"/>
</dbReference>
<protein>
    <recommendedName>
        <fullName evidence="4">Nucleotide-binding, alpha-beta plait</fullName>
    </recommendedName>
</protein>
<feature type="region of interest" description="Disordered" evidence="1">
    <location>
        <begin position="1"/>
        <end position="102"/>
    </location>
</feature>
<evidence type="ECO:0000313" key="3">
    <source>
        <dbReference type="Proteomes" id="UP000070168"/>
    </source>
</evidence>